<feature type="region of interest" description="Disordered" evidence="3">
    <location>
        <begin position="79"/>
        <end position="182"/>
    </location>
</feature>
<evidence type="ECO:0000256" key="3">
    <source>
        <dbReference type="SAM" id="MobiDB-lite"/>
    </source>
</evidence>
<dbReference type="CDD" id="cd10954">
    <property type="entry name" value="CE4_CtAXE_like"/>
    <property type="match status" value="1"/>
</dbReference>
<keyword evidence="2 6" id="KW-0378">Hydrolase</keyword>
<dbReference type="Proteomes" id="UP001612928">
    <property type="component" value="Unassembled WGS sequence"/>
</dbReference>
<name>A0ABW7ZXS3_9ACTN</name>
<dbReference type="EC" id="3.-.-.-" evidence="6"/>
<evidence type="ECO:0000256" key="4">
    <source>
        <dbReference type="SAM" id="SignalP"/>
    </source>
</evidence>
<evidence type="ECO:0000313" key="6">
    <source>
        <dbReference type="EMBL" id="MFI7439355.1"/>
    </source>
</evidence>
<evidence type="ECO:0000256" key="2">
    <source>
        <dbReference type="ARBA" id="ARBA00022801"/>
    </source>
</evidence>
<sequence>MSDEARAGRRVRRGTARLAAAVLATAGLLAAGHAADAGSASGRVDVPDRAGRAVAGRTVSPSPAGAGRLAAVEEGVQGGGALAARPSPVAAGTPRTAHARDAAAGAPAPVAAATATQARTSPTVAPPSVPPATVAPPRTTTPTATAPATPTARPTTPPTTAPTAPPTIAPTVTATPGASPRSLTDAITDAIRDAWGTPTPAATPVPTGPDCRRVKCVALTFDDGPGPYTATLLRHLAARKARATFFVVGQNVVAHPDLVRRAAAAGHEIGGHSWSHRDLTTLRAASIRADLARTAKAVKAATGVAPTIMRPPYGAQNAYVRKHAKQPMIMWSVDTLDWRYRSSARVARVAVKNARPGGIILFHDIHPTTVKAIPRVLKKLSARGYHFVTVSELLGTAPGKLVYRGPRP</sequence>
<keyword evidence="4" id="KW-0732">Signal</keyword>
<dbReference type="Gene3D" id="3.20.20.370">
    <property type="entry name" value="Glycoside hydrolase/deacetylase"/>
    <property type="match status" value="1"/>
</dbReference>
<reference evidence="6 7" key="1">
    <citation type="submission" date="2024-10" db="EMBL/GenBank/DDBJ databases">
        <title>The Natural Products Discovery Center: Release of the First 8490 Sequenced Strains for Exploring Actinobacteria Biosynthetic Diversity.</title>
        <authorList>
            <person name="Kalkreuter E."/>
            <person name="Kautsar S.A."/>
            <person name="Yang D."/>
            <person name="Bader C.D."/>
            <person name="Teijaro C.N."/>
            <person name="Fluegel L."/>
            <person name="Davis C.M."/>
            <person name="Simpson J.R."/>
            <person name="Lauterbach L."/>
            <person name="Steele A.D."/>
            <person name="Gui C."/>
            <person name="Meng S."/>
            <person name="Li G."/>
            <person name="Viehrig K."/>
            <person name="Ye F."/>
            <person name="Su P."/>
            <person name="Kiefer A.F."/>
            <person name="Nichols A."/>
            <person name="Cepeda A.J."/>
            <person name="Yan W."/>
            <person name="Fan B."/>
            <person name="Jiang Y."/>
            <person name="Adhikari A."/>
            <person name="Zheng C.-J."/>
            <person name="Schuster L."/>
            <person name="Cowan T.M."/>
            <person name="Smanski M.J."/>
            <person name="Chevrette M.G."/>
            <person name="De Carvalho L.P.S."/>
            <person name="Shen B."/>
        </authorList>
    </citation>
    <scope>NUCLEOTIDE SEQUENCE [LARGE SCALE GENOMIC DNA]</scope>
    <source>
        <strain evidence="6 7">NPDC049503</strain>
    </source>
</reference>
<dbReference type="PROSITE" id="PS51677">
    <property type="entry name" value="NODB"/>
    <property type="match status" value="1"/>
</dbReference>
<proteinExistence type="predicted"/>
<feature type="compositionally biased region" description="Pro residues" evidence="3">
    <location>
        <begin position="155"/>
        <end position="168"/>
    </location>
</feature>
<evidence type="ECO:0000259" key="5">
    <source>
        <dbReference type="PROSITE" id="PS51677"/>
    </source>
</evidence>
<feature type="compositionally biased region" description="Low complexity" evidence="3">
    <location>
        <begin position="135"/>
        <end position="154"/>
    </location>
</feature>
<accession>A0ABW7ZXS3</accession>
<feature type="compositionally biased region" description="Pro residues" evidence="3">
    <location>
        <begin position="124"/>
        <end position="134"/>
    </location>
</feature>
<feature type="signal peptide" evidence="4">
    <location>
        <begin position="1"/>
        <end position="30"/>
    </location>
</feature>
<keyword evidence="1" id="KW-0479">Metal-binding</keyword>
<dbReference type="SUPFAM" id="SSF88713">
    <property type="entry name" value="Glycoside hydrolase/deacetylase"/>
    <property type="match status" value="1"/>
</dbReference>
<evidence type="ECO:0000256" key="1">
    <source>
        <dbReference type="ARBA" id="ARBA00022723"/>
    </source>
</evidence>
<gene>
    <name evidence="6" type="ORF">ACIBP5_05235</name>
</gene>
<protein>
    <submittedName>
        <fullName evidence="6">Polysaccharide deacetylase family protein</fullName>
        <ecNumber evidence="6">3.-.-.-</ecNumber>
    </submittedName>
</protein>
<dbReference type="PANTHER" id="PTHR10587:SF133">
    <property type="entry name" value="CHITIN DEACETYLASE 1-RELATED"/>
    <property type="match status" value="1"/>
</dbReference>
<organism evidence="6 7">
    <name type="scientific">Nonomuraea indica</name>
    <dbReference type="NCBI Taxonomy" id="1581193"/>
    <lineage>
        <taxon>Bacteria</taxon>
        <taxon>Bacillati</taxon>
        <taxon>Actinomycetota</taxon>
        <taxon>Actinomycetes</taxon>
        <taxon>Streptosporangiales</taxon>
        <taxon>Streptosporangiaceae</taxon>
        <taxon>Nonomuraea</taxon>
    </lineage>
</organism>
<dbReference type="EMBL" id="JBITMB010000001">
    <property type="protein sequence ID" value="MFI7439355.1"/>
    <property type="molecule type" value="Genomic_DNA"/>
</dbReference>
<dbReference type="InterPro" id="IPR050248">
    <property type="entry name" value="Polysacc_deacetylase_ArnD"/>
</dbReference>
<dbReference type="GO" id="GO:0016787">
    <property type="term" value="F:hydrolase activity"/>
    <property type="evidence" value="ECO:0007669"/>
    <property type="project" value="UniProtKB-KW"/>
</dbReference>
<dbReference type="InterPro" id="IPR002509">
    <property type="entry name" value="NODB_dom"/>
</dbReference>
<dbReference type="RefSeq" id="WP_397018917.1">
    <property type="nucleotide sequence ID" value="NZ_JBITMB010000001.1"/>
</dbReference>
<keyword evidence="7" id="KW-1185">Reference proteome</keyword>
<comment type="caution">
    <text evidence="6">The sequence shown here is derived from an EMBL/GenBank/DDBJ whole genome shotgun (WGS) entry which is preliminary data.</text>
</comment>
<dbReference type="PANTHER" id="PTHR10587">
    <property type="entry name" value="GLYCOSYL TRANSFERASE-RELATED"/>
    <property type="match status" value="1"/>
</dbReference>
<feature type="domain" description="NodB homology" evidence="5">
    <location>
        <begin position="215"/>
        <end position="388"/>
    </location>
</feature>
<evidence type="ECO:0000313" key="7">
    <source>
        <dbReference type="Proteomes" id="UP001612928"/>
    </source>
</evidence>
<dbReference type="InterPro" id="IPR011330">
    <property type="entry name" value="Glyco_hydro/deAcase_b/a-brl"/>
</dbReference>
<dbReference type="Pfam" id="PF01522">
    <property type="entry name" value="Polysacc_deac_1"/>
    <property type="match status" value="1"/>
</dbReference>
<feature type="chain" id="PRO_5046559866" evidence="4">
    <location>
        <begin position="31"/>
        <end position="408"/>
    </location>
</feature>
<feature type="compositionally biased region" description="Low complexity" evidence="3">
    <location>
        <begin position="102"/>
        <end position="123"/>
    </location>
</feature>